<keyword evidence="1" id="KW-0805">Transcription regulation</keyword>
<dbReference type="Proteomes" id="UP001490365">
    <property type="component" value="Unassembled WGS sequence"/>
</dbReference>
<dbReference type="SMART" id="SM00347">
    <property type="entry name" value="HTH_MARR"/>
    <property type="match status" value="1"/>
</dbReference>
<evidence type="ECO:0000259" key="4">
    <source>
        <dbReference type="PROSITE" id="PS50995"/>
    </source>
</evidence>
<evidence type="ECO:0000256" key="2">
    <source>
        <dbReference type="ARBA" id="ARBA00023125"/>
    </source>
</evidence>
<dbReference type="Pfam" id="PF01047">
    <property type="entry name" value="MarR"/>
    <property type="match status" value="1"/>
</dbReference>
<feature type="domain" description="HTH marR-type" evidence="4">
    <location>
        <begin position="1"/>
        <end position="147"/>
    </location>
</feature>
<dbReference type="InterPro" id="IPR036390">
    <property type="entry name" value="WH_DNA-bd_sf"/>
</dbReference>
<evidence type="ECO:0000313" key="6">
    <source>
        <dbReference type="Proteomes" id="UP001490365"/>
    </source>
</evidence>
<dbReference type="PRINTS" id="PR00598">
    <property type="entry name" value="HTHMARR"/>
</dbReference>
<keyword evidence="6" id="KW-1185">Reference proteome</keyword>
<protein>
    <submittedName>
        <fullName evidence="5">MarR family transcriptional regulator</fullName>
    </submittedName>
</protein>
<dbReference type="PROSITE" id="PS50995">
    <property type="entry name" value="HTH_MARR_2"/>
    <property type="match status" value="1"/>
</dbReference>
<dbReference type="RefSeq" id="WP_351962002.1">
    <property type="nucleotide sequence ID" value="NZ_JBEOZM010000035.1"/>
</dbReference>
<reference evidence="5 6" key="1">
    <citation type="submission" date="2024-06" db="EMBL/GenBank/DDBJ databases">
        <title>The Natural Products Discovery Center: Release of the First 8490 Sequenced Strains for Exploring Actinobacteria Biosynthetic Diversity.</title>
        <authorList>
            <person name="Kalkreuter E."/>
            <person name="Kautsar S.A."/>
            <person name="Yang D."/>
            <person name="Bader C.D."/>
            <person name="Teijaro C.N."/>
            <person name="Fluegel L."/>
            <person name="Davis C.M."/>
            <person name="Simpson J.R."/>
            <person name="Lauterbach L."/>
            <person name="Steele A.D."/>
            <person name="Gui C."/>
            <person name="Meng S."/>
            <person name="Li G."/>
            <person name="Viehrig K."/>
            <person name="Ye F."/>
            <person name="Su P."/>
            <person name="Kiefer A.F."/>
            <person name="Nichols A."/>
            <person name="Cepeda A.J."/>
            <person name="Yan W."/>
            <person name="Fan B."/>
            <person name="Jiang Y."/>
            <person name="Adhikari A."/>
            <person name="Zheng C.-J."/>
            <person name="Schuster L."/>
            <person name="Cowan T.M."/>
            <person name="Smanski M.J."/>
            <person name="Chevrette M.G."/>
            <person name="De Carvalho L.P.S."/>
            <person name="Shen B."/>
        </authorList>
    </citation>
    <scope>NUCLEOTIDE SEQUENCE [LARGE SCALE GENOMIC DNA]</scope>
    <source>
        <strain evidence="5 6">NPDC001694</strain>
    </source>
</reference>
<evidence type="ECO:0000313" key="5">
    <source>
        <dbReference type="EMBL" id="MER6273753.1"/>
    </source>
</evidence>
<dbReference type="PANTHER" id="PTHR42756">
    <property type="entry name" value="TRANSCRIPTIONAL REGULATOR, MARR"/>
    <property type="match status" value="1"/>
</dbReference>
<name>A0ABV1TVX8_9ACTN</name>
<gene>
    <name evidence="5" type="ORF">ABT211_41820</name>
</gene>
<sequence length="164" mass="18663">MEETRWLNAEQLHAWRAYCSASVLLEDTIDQQLRSTAGIIHLYYTVMVRLSDAPDRRLRMTDLAEQLNISRGRLTHAVRRLEEDGWVRRENCSTDRRTQFAVLTDEGMAALARIAPGHVTTVRAAIFDHLSSEQTRAFTEICETILAALTDPQGPATTGLPWRR</sequence>
<dbReference type="InterPro" id="IPR000835">
    <property type="entry name" value="HTH_MarR-typ"/>
</dbReference>
<evidence type="ECO:0000256" key="1">
    <source>
        <dbReference type="ARBA" id="ARBA00023015"/>
    </source>
</evidence>
<evidence type="ECO:0000256" key="3">
    <source>
        <dbReference type="ARBA" id="ARBA00023163"/>
    </source>
</evidence>
<dbReference type="InterPro" id="IPR036388">
    <property type="entry name" value="WH-like_DNA-bd_sf"/>
</dbReference>
<keyword evidence="3" id="KW-0804">Transcription</keyword>
<dbReference type="Gene3D" id="1.10.10.10">
    <property type="entry name" value="Winged helix-like DNA-binding domain superfamily/Winged helix DNA-binding domain"/>
    <property type="match status" value="1"/>
</dbReference>
<proteinExistence type="predicted"/>
<dbReference type="EMBL" id="JBEOZM010000035">
    <property type="protein sequence ID" value="MER6273753.1"/>
    <property type="molecule type" value="Genomic_DNA"/>
</dbReference>
<keyword evidence="2" id="KW-0238">DNA-binding</keyword>
<organism evidence="5 6">
    <name type="scientific">Streptomyces sp. 900105755</name>
    <dbReference type="NCBI Taxonomy" id="3154389"/>
    <lineage>
        <taxon>Bacteria</taxon>
        <taxon>Bacillati</taxon>
        <taxon>Actinomycetota</taxon>
        <taxon>Actinomycetes</taxon>
        <taxon>Kitasatosporales</taxon>
        <taxon>Streptomycetaceae</taxon>
        <taxon>Streptomyces</taxon>
    </lineage>
</organism>
<dbReference type="SUPFAM" id="SSF46785">
    <property type="entry name" value="Winged helix' DNA-binding domain"/>
    <property type="match status" value="1"/>
</dbReference>
<comment type="caution">
    <text evidence="5">The sequence shown here is derived from an EMBL/GenBank/DDBJ whole genome shotgun (WGS) entry which is preliminary data.</text>
</comment>
<accession>A0ABV1TVX8</accession>
<dbReference type="PANTHER" id="PTHR42756:SF1">
    <property type="entry name" value="TRANSCRIPTIONAL REPRESSOR OF EMRAB OPERON"/>
    <property type="match status" value="1"/>
</dbReference>